<dbReference type="PROSITE" id="PS50994">
    <property type="entry name" value="INTEGRASE"/>
    <property type="match status" value="1"/>
</dbReference>
<dbReference type="GO" id="GO:0003723">
    <property type="term" value="F:RNA binding"/>
    <property type="evidence" value="ECO:0007669"/>
    <property type="project" value="UniProtKB-KW"/>
</dbReference>
<dbReference type="InterPro" id="IPR050951">
    <property type="entry name" value="Retrovirus_Pol_polyprotein"/>
</dbReference>
<dbReference type="GO" id="GO:0005634">
    <property type="term" value="C:nucleus"/>
    <property type="evidence" value="ECO:0007669"/>
    <property type="project" value="UniProtKB-ARBA"/>
</dbReference>
<dbReference type="InterPro" id="IPR001584">
    <property type="entry name" value="Integrase_cat-core"/>
</dbReference>
<dbReference type="PANTHER" id="PTHR37984:SF5">
    <property type="entry name" value="PROTEIN NYNRIN-LIKE"/>
    <property type="match status" value="1"/>
</dbReference>
<gene>
    <name evidence="4" type="ORF">CNMCM6805_000719</name>
</gene>
<dbReference type="GO" id="GO:0015074">
    <property type="term" value="P:DNA integration"/>
    <property type="evidence" value="ECO:0007669"/>
    <property type="project" value="InterPro"/>
</dbReference>
<evidence type="ECO:0000256" key="1">
    <source>
        <dbReference type="ARBA" id="ARBA00022884"/>
    </source>
</evidence>
<proteinExistence type="predicted"/>
<comment type="caution">
    <text evidence="4">The sequence shown here is derived from an EMBL/GenBank/DDBJ whole genome shotgun (WGS) entry which is preliminary data.</text>
</comment>
<keyword evidence="2" id="KW-0732">Signal</keyword>
<organism evidence="4 5">
    <name type="scientific">Aspergillus fumigatiaffinis</name>
    <dbReference type="NCBI Taxonomy" id="340414"/>
    <lineage>
        <taxon>Eukaryota</taxon>
        <taxon>Fungi</taxon>
        <taxon>Dikarya</taxon>
        <taxon>Ascomycota</taxon>
        <taxon>Pezizomycotina</taxon>
        <taxon>Eurotiomycetes</taxon>
        <taxon>Eurotiomycetidae</taxon>
        <taxon>Eurotiales</taxon>
        <taxon>Aspergillaceae</taxon>
        <taxon>Aspergillus</taxon>
        <taxon>Aspergillus subgen. Fumigati</taxon>
    </lineage>
</organism>
<sequence>MAIPGRDTWLALQWADALLARLAEGDCGPPKRIISDRDPKFVAQMWKEIFKQQSTELRYTTAYHPQADGQSDRLNQTIELYLRMSQPYQLTHTIVKQSLEILTLGKTVRSGQLSLSIKGDN</sequence>
<feature type="chain" id="PRO_5034524966" description="Integrase catalytic domain-containing protein" evidence="2">
    <location>
        <begin position="26"/>
        <end position="121"/>
    </location>
</feature>
<feature type="signal peptide" evidence="2">
    <location>
        <begin position="1"/>
        <end position="25"/>
    </location>
</feature>
<evidence type="ECO:0000313" key="5">
    <source>
        <dbReference type="Proteomes" id="UP000653565"/>
    </source>
</evidence>
<dbReference type="SUPFAM" id="SSF53098">
    <property type="entry name" value="Ribonuclease H-like"/>
    <property type="match status" value="1"/>
</dbReference>
<evidence type="ECO:0000259" key="3">
    <source>
        <dbReference type="PROSITE" id="PS50994"/>
    </source>
</evidence>
<dbReference type="AlphaFoldDB" id="A0A8H4GX14"/>
<dbReference type="EMBL" id="JAAAPX010000116">
    <property type="protein sequence ID" value="KAF4230451.1"/>
    <property type="molecule type" value="Genomic_DNA"/>
</dbReference>
<name>A0A8H4GX14_9EURO</name>
<dbReference type="Gene3D" id="3.30.420.10">
    <property type="entry name" value="Ribonuclease H-like superfamily/Ribonuclease H"/>
    <property type="match status" value="1"/>
</dbReference>
<reference evidence="4" key="1">
    <citation type="journal article" date="2020" name="bioRxiv">
        <title>Genomic and phenotypic heterogeneity of clinical isolates of the human pathogens Aspergillus fumigatus, Aspergillus lentulus and Aspergillus fumigatiaffinis.</title>
        <authorList>
            <person name="dos Santos R.A.C."/>
            <person name="Steenwyk J.L."/>
            <person name="Rivero-Menendez O."/>
            <person name="Mead M.E."/>
            <person name="Silva L.P."/>
            <person name="Bastos R.W."/>
            <person name="Alastruey-Izquierdo A."/>
            <person name="Goldman G.H."/>
            <person name="Rokas A."/>
        </authorList>
    </citation>
    <scope>NUCLEOTIDE SEQUENCE</scope>
    <source>
        <strain evidence="4">CNM-CM6805</strain>
    </source>
</reference>
<keyword evidence="5" id="KW-1185">Reference proteome</keyword>
<dbReference type="Proteomes" id="UP000653565">
    <property type="component" value="Unassembled WGS sequence"/>
</dbReference>
<evidence type="ECO:0000313" key="4">
    <source>
        <dbReference type="EMBL" id="KAF4230451.1"/>
    </source>
</evidence>
<protein>
    <recommendedName>
        <fullName evidence="3">Integrase catalytic domain-containing protein</fullName>
    </recommendedName>
</protein>
<keyword evidence="1" id="KW-0694">RNA-binding</keyword>
<dbReference type="InterPro" id="IPR036397">
    <property type="entry name" value="RNaseH_sf"/>
</dbReference>
<dbReference type="InterPro" id="IPR012337">
    <property type="entry name" value="RNaseH-like_sf"/>
</dbReference>
<dbReference type="PANTHER" id="PTHR37984">
    <property type="entry name" value="PROTEIN CBG26694"/>
    <property type="match status" value="1"/>
</dbReference>
<reference evidence="4" key="2">
    <citation type="submission" date="2020-04" db="EMBL/GenBank/DDBJ databases">
        <authorList>
            <person name="Santos R.A.C."/>
            <person name="Steenwyk J.L."/>
            <person name="Rivero-Menendez O."/>
            <person name="Mead M.E."/>
            <person name="Silva L.P."/>
            <person name="Bastos R.W."/>
            <person name="Alastruey-Izquierdo A."/>
            <person name="Goldman G.H."/>
            <person name="Rokas A."/>
        </authorList>
    </citation>
    <scope>NUCLEOTIDE SEQUENCE</scope>
    <source>
        <strain evidence="4">CNM-CM6805</strain>
    </source>
</reference>
<evidence type="ECO:0000256" key="2">
    <source>
        <dbReference type="SAM" id="SignalP"/>
    </source>
</evidence>
<accession>A0A8H4GX14</accession>
<feature type="domain" description="Integrase catalytic" evidence="3">
    <location>
        <begin position="1"/>
        <end position="121"/>
    </location>
</feature>